<evidence type="ECO:0000256" key="1">
    <source>
        <dbReference type="ARBA" id="ARBA00022723"/>
    </source>
</evidence>
<proteinExistence type="predicted"/>
<dbReference type="AlphaFoldDB" id="A0A220TZI3"/>
<dbReference type="GO" id="GO:0046872">
    <property type="term" value="F:metal ion binding"/>
    <property type="evidence" value="ECO:0007669"/>
    <property type="project" value="UniProtKB-KW"/>
</dbReference>
<dbReference type="GO" id="GO:0006508">
    <property type="term" value="P:proteolysis"/>
    <property type="evidence" value="ECO:0007669"/>
    <property type="project" value="InterPro"/>
</dbReference>
<dbReference type="EMBL" id="CP022315">
    <property type="protein sequence ID" value="ASK61043.1"/>
    <property type="molecule type" value="Genomic_DNA"/>
</dbReference>
<dbReference type="KEGG" id="vil:CFK37_01940"/>
<dbReference type="OrthoDB" id="9803993at2"/>
<keyword evidence="1" id="KW-0479">Metal-binding</keyword>
<evidence type="ECO:0000313" key="3">
    <source>
        <dbReference type="Proteomes" id="UP000198312"/>
    </source>
</evidence>
<dbReference type="GO" id="GO:0004177">
    <property type="term" value="F:aminopeptidase activity"/>
    <property type="evidence" value="ECO:0007669"/>
    <property type="project" value="InterPro"/>
</dbReference>
<reference evidence="2 3" key="1">
    <citation type="submission" date="2017-07" db="EMBL/GenBank/DDBJ databases">
        <title>Virgibacillus sp. LM2416.</title>
        <authorList>
            <person name="Tak E.J."/>
            <person name="Bae J.-W."/>
        </authorList>
    </citation>
    <scope>NUCLEOTIDE SEQUENCE [LARGE SCALE GENOMIC DNA]</scope>
    <source>
        <strain evidence="2 3">LM2416</strain>
    </source>
</reference>
<keyword evidence="3" id="KW-1185">Reference proteome</keyword>
<sequence length="78" mass="8682">MCAGEFNIPGREVYTAPAKNSVNGTISYNTPCPYQGKIFQDVVLTFKDGKIYFDDVLIRDNGIFVLDSLQAINSENLM</sequence>
<dbReference type="InterPro" id="IPR000787">
    <property type="entry name" value="Peptidase_M29"/>
</dbReference>
<dbReference type="InterPro" id="IPR052170">
    <property type="entry name" value="M29_Exopeptidase"/>
</dbReference>
<dbReference type="Pfam" id="PF02073">
    <property type="entry name" value="Peptidase_M29"/>
    <property type="match status" value="1"/>
</dbReference>
<evidence type="ECO:0000313" key="2">
    <source>
        <dbReference type="EMBL" id="ASK61043.1"/>
    </source>
</evidence>
<dbReference type="PANTHER" id="PTHR34448">
    <property type="entry name" value="AMINOPEPTIDASE"/>
    <property type="match status" value="1"/>
</dbReference>
<protein>
    <submittedName>
        <fullName evidence="2">Uncharacterized protein</fullName>
    </submittedName>
</protein>
<name>A0A220TZI3_9BACI</name>
<gene>
    <name evidence="2" type="ORF">CFK37_01940</name>
</gene>
<organism evidence="2 3">
    <name type="scientific">Virgibacillus phasianinus</name>
    <dbReference type="NCBI Taxonomy" id="2017483"/>
    <lineage>
        <taxon>Bacteria</taxon>
        <taxon>Bacillati</taxon>
        <taxon>Bacillota</taxon>
        <taxon>Bacilli</taxon>
        <taxon>Bacillales</taxon>
        <taxon>Bacillaceae</taxon>
        <taxon>Virgibacillus</taxon>
    </lineage>
</organism>
<dbReference type="PANTHER" id="PTHR34448:SF1">
    <property type="entry name" value="BLL6088 PROTEIN"/>
    <property type="match status" value="1"/>
</dbReference>
<dbReference type="SUPFAM" id="SSF144052">
    <property type="entry name" value="Thermophilic metalloprotease-like"/>
    <property type="match status" value="1"/>
</dbReference>
<accession>A0A220TZI3</accession>
<dbReference type="Proteomes" id="UP000198312">
    <property type="component" value="Chromosome"/>
</dbReference>